<keyword evidence="1" id="KW-0472">Membrane</keyword>
<dbReference type="InterPro" id="IPR012464">
    <property type="entry name" value="DUF1676"/>
</dbReference>
<accession>A0AA40KJJ6</accession>
<evidence type="ECO:0000313" key="2">
    <source>
        <dbReference type="EMBL" id="KAK1122768.1"/>
    </source>
</evidence>
<dbReference type="Pfam" id="PF07898">
    <property type="entry name" value="DUF1676"/>
    <property type="match status" value="1"/>
</dbReference>
<dbReference type="EMBL" id="JAHYIQ010000022">
    <property type="protein sequence ID" value="KAK1122768.1"/>
    <property type="molecule type" value="Genomic_DNA"/>
</dbReference>
<proteinExistence type="predicted"/>
<feature type="transmembrane region" description="Helical" evidence="1">
    <location>
        <begin position="217"/>
        <end position="239"/>
    </location>
</feature>
<dbReference type="PANTHER" id="PTHR21879:SF12">
    <property type="entry name" value="OSIRIS 12"/>
    <property type="match status" value="1"/>
</dbReference>
<keyword evidence="3" id="KW-1185">Reference proteome</keyword>
<gene>
    <name evidence="2" type="ORF">K0M31_009210</name>
</gene>
<keyword evidence="1" id="KW-1133">Transmembrane helix</keyword>
<evidence type="ECO:0000313" key="3">
    <source>
        <dbReference type="Proteomes" id="UP001177670"/>
    </source>
</evidence>
<keyword evidence="1" id="KW-0812">Transmembrane</keyword>
<name>A0AA40KJJ6_9HYME</name>
<sequence>MPLTPVPSLDPEVRGSALSDLANNHTFTVTFHSLTCPSRRGLNESRGIIPSQRKKQTKKMIDLSKCVLVLLACCAICYASSAVKEEDTLVDRGLRAMYRVYEDCQHRNIAVSPCLKKKAIAFFERLGRMRTLPLSENFELIRTTNEMPKSSLSELETTLGRTTSSKDEILNEILFDRVASLLNSFNVQIRLPRTSAGELKRGMEEGRGKMKKMMGMMMMGMAMKLAALIPIALGVLFLLAGKALIISKIALVLSLIIGLKKLLSQKNSGDHHGGWQQGGGGWDRSLKNVFAAMETSTTELTRDYAQNLAYSARHQH</sequence>
<evidence type="ECO:0000256" key="1">
    <source>
        <dbReference type="SAM" id="Phobius"/>
    </source>
</evidence>
<comment type="caution">
    <text evidence="2">The sequence shown here is derived from an EMBL/GenBank/DDBJ whole genome shotgun (WGS) entry which is preliminary data.</text>
</comment>
<organism evidence="2 3">
    <name type="scientific">Melipona bicolor</name>
    <dbReference type="NCBI Taxonomy" id="60889"/>
    <lineage>
        <taxon>Eukaryota</taxon>
        <taxon>Metazoa</taxon>
        <taxon>Ecdysozoa</taxon>
        <taxon>Arthropoda</taxon>
        <taxon>Hexapoda</taxon>
        <taxon>Insecta</taxon>
        <taxon>Pterygota</taxon>
        <taxon>Neoptera</taxon>
        <taxon>Endopterygota</taxon>
        <taxon>Hymenoptera</taxon>
        <taxon>Apocrita</taxon>
        <taxon>Aculeata</taxon>
        <taxon>Apoidea</taxon>
        <taxon>Anthophila</taxon>
        <taxon>Apidae</taxon>
        <taxon>Melipona</taxon>
    </lineage>
</organism>
<dbReference type="PANTHER" id="PTHR21879">
    <property type="entry name" value="FI03362P-RELATED-RELATED"/>
    <property type="match status" value="1"/>
</dbReference>
<dbReference type="AlphaFoldDB" id="A0AA40KJJ6"/>
<reference evidence="2" key="1">
    <citation type="submission" date="2021-10" db="EMBL/GenBank/DDBJ databases">
        <title>Melipona bicolor Genome sequencing and assembly.</title>
        <authorList>
            <person name="Araujo N.S."/>
            <person name="Arias M.C."/>
        </authorList>
    </citation>
    <scope>NUCLEOTIDE SEQUENCE</scope>
    <source>
        <strain evidence="2">USP_2M_L1-L4_2017</strain>
        <tissue evidence="2">Whole body</tissue>
    </source>
</reference>
<dbReference type="Proteomes" id="UP001177670">
    <property type="component" value="Unassembled WGS sequence"/>
</dbReference>
<protein>
    <submittedName>
        <fullName evidence="2">Uncharacterized protein</fullName>
    </submittedName>
</protein>
<dbReference type="GO" id="GO:0016020">
    <property type="term" value="C:membrane"/>
    <property type="evidence" value="ECO:0007669"/>
    <property type="project" value="TreeGrafter"/>
</dbReference>